<organism evidence="6 7">
    <name type="scientific">Colletotrichum spinosum</name>
    <dbReference type="NCBI Taxonomy" id="1347390"/>
    <lineage>
        <taxon>Eukaryota</taxon>
        <taxon>Fungi</taxon>
        <taxon>Dikarya</taxon>
        <taxon>Ascomycota</taxon>
        <taxon>Pezizomycotina</taxon>
        <taxon>Sordariomycetes</taxon>
        <taxon>Hypocreomycetidae</taxon>
        <taxon>Glomerellales</taxon>
        <taxon>Glomerellaceae</taxon>
        <taxon>Colletotrichum</taxon>
        <taxon>Colletotrichum orbiculare species complex</taxon>
    </lineage>
</organism>
<dbReference type="SMART" id="SM00297">
    <property type="entry name" value="BROMO"/>
    <property type="match status" value="2"/>
</dbReference>
<dbReference type="AlphaFoldDB" id="A0A4R8QTM6"/>
<dbReference type="PANTHER" id="PTHR22880:SF225">
    <property type="entry name" value="BROMODOMAIN-CONTAINING PROTEIN BET-1-RELATED"/>
    <property type="match status" value="1"/>
</dbReference>
<keyword evidence="7" id="KW-1185">Reference proteome</keyword>
<feature type="compositionally biased region" description="Low complexity" evidence="3">
    <location>
        <begin position="723"/>
        <end position="747"/>
    </location>
</feature>
<feature type="compositionally biased region" description="Basic and acidic residues" evidence="3">
    <location>
        <begin position="142"/>
        <end position="153"/>
    </location>
</feature>
<feature type="region of interest" description="Disordered" evidence="3">
    <location>
        <begin position="700"/>
        <end position="770"/>
    </location>
</feature>
<dbReference type="GO" id="GO:0006355">
    <property type="term" value="P:regulation of DNA-templated transcription"/>
    <property type="evidence" value="ECO:0007669"/>
    <property type="project" value="TreeGrafter"/>
</dbReference>
<dbReference type="Pfam" id="PF17035">
    <property type="entry name" value="BET"/>
    <property type="match status" value="1"/>
</dbReference>
<dbReference type="Pfam" id="PF00439">
    <property type="entry name" value="Bromodomain"/>
    <property type="match status" value="2"/>
</dbReference>
<dbReference type="GO" id="GO:0006338">
    <property type="term" value="P:chromatin remodeling"/>
    <property type="evidence" value="ECO:0007669"/>
    <property type="project" value="TreeGrafter"/>
</dbReference>
<evidence type="ECO:0000256" key="3">
    <source>
        <dbReference type="SAM" id="MobiDB-lite"/>
    </source>
</evidence>
<sequence length="915" mass="100292">MASPQSERANSDQKPVESTPTKEAKDKPETNGHASPAKTPAESEKPPVVNGNGKHDDEAKSATGADATASKDADKSHKDSSVKPGDQREKPESVKLENAPKDDAKPSVNENAKDDVKKEKSASPPVDAPKDVEMADVTEAQPDSKPDEKKQTEAPEASEPAKTAADTKGDVGMTEDDPKVDDAKKKDEKPAAANREVEDHPPSLSQLAIDADEPPSKPKDPDVAMTDAAQPLSKVPRERDDDNVDEPAPKRTKTESNDGKSESRAIESTVEVKPQGDLGKGEKLEDIENWNDDERDAKPLTYHQAREYRKVLAGVKKTKHGGHFKDAVVKLWPTLAESYTMRVKNPMDIGELERNLRDGKYDTFRQFKDDLALIYSNSVIFNGPGNEITAAALNVVKLAWLRIGDVRTDEPVKSKPVSKPPRHSEARTSAPAPPVRRQPSVTAASPPAKTEAEAYAVPPGGVPQVRRASTQNDLDRPKRAIQPTKNRDPDYSAKNFNKKKLSVELQFCYEVLTELMDPKNQHINFAFLAPVDPVALAIPTYFQIIKRPMDLGTIMGKLKNYDYPSAKEFQQDVKQVFKNCFKFNQPGQPVYEQGRELDELFKSKWAEKEQWVSKHTPPKPISDGSARDSEDDAEEEEEEPLPVEPATLAAMQTIQMLEKRLQEETKTLKELYETTDASSDVMIDLQQSVIQSIRQRLVTEKAKLPAPKPGKPSKTKQPRPSKPKTGGAPGKKSAPAAPAKKSGGSAPKKPKQRAMSQPDKDLIAEAINDLESPHIERAIDIIKKDTGQSENSSGELELDIEQLSNEALHKLWDLCKKALPSFNQKAVAPVAPARSPSPAPTVSSKAAKNSNSKPKKNKPMNAQEQEARIAELERLRNMYGSKGPDGDAEGPDSAGGHMDEAPIHGDSETSDSEEE</sequence>
<feature type="compositionally biased region" description="Basic and acidic residues" evidence="3">
    <location>
        <begin position="176"/>
        <end position="201"/>
    </location>
</feature>
<evidence type="ECO:0000259" key="4">
    <source>
        <dbReference type="PROSITE" id="PS50014"/>
    </source>
</evidence>
<evidence type="ECO:0000256" key="1">
    <source>
        <dbReference type="ARBA" id="ARBA00023117"/>
    </source>
</evidence>
<proteinExistence type="predicted"/>
<dbReference type="InterPro" id="IPR036427">
    <property type="entry name" value="Bromodomain-like_sf"/>
</dbReference>
<evidence type="ECO:0000256" key="2">
    <source>
        <dbReference type="PROSITE-ProRule" id="PRU00035"/>
    </source>
</evidence>
<dbReference type="Gene3D" id="1.20.920.10">
    <property type="entry name" value="Bromodomain-like"/>
    <property type="match status" value="2"/>
</dbReference>
<dbReference type="InterPro" id="IPR027353">
    <property type="entry name" value="NET_dom"/>
</dbReference>
<dbReference type="Gene3D" id="1.20.1270.220">
    <property type="match status" value="1"/>
</dbReference>
<feature type="region of interest" description="Disordered" evidence="3">
    <location>
        <begin position="1"/>
        <end position="284"/>
    </location>
</feature>
<dbReference type="InterPro" id="IPR050935">
    <property type="entry name" value="Bromo_chromatin_reader"/>
</dbReference>
<dbReference type="InterPro" id="IPR038336">
    <property type="entry name" value="NET_sf"/>
</dbReference>
<gene>
    <name evidence="6" type="primary">BDF1</name>
    <name evidence="6" type="ORF">C8035_v003303</name>
</gene>
<feature type="compositionally biased region" description="Basic and acidic residues" evidence="3">
    <location>
        <begin position="69"/>
        <end position="121"/>
    </location>
</feature>
<comment type="caution">
    <text evidence="6">The sequence shown here is derived from an EMBL/GenBank/DDBJ whole genome shotgun (WGS) entry which is preliminary data.</text>
</comment>
<dbReference type="PROSITE" id="PS51525">
    <property type="entry name" value="NET"/>
    <property type="match status" value="1"/>
</dbReference>
<feature type="domain" description="Bromo" evidence="4">
    <location>
        <begin position="519"/>
        <end position="591"/>
    </location>
</feature>
<evidence type="ECO:0000259" key="5">
    <source>
        <dbReference type="PROSITE" id="PS51525"/>
    </source>
</evidence>
<evidence type="ECO:0000313" key="6">
    <source>
        <dbReference type="EMBL" id="TDZ39415.1"/>
    </source>
</evidence>
<keyword evidence="1 2" id="KW-0103">Bromodomain</keyword>
<dbReference type="PROSITE" id="PS00633">
    <property type="entry name" value="BROMODOMAIN_1"/>
    <property type="match status" value="1"/>
</dbReference>
<dbReference type="PANTHER" id="PTHR22880">
    <property type="entry name" value="FALZ-RELATED BROMODOMAIN-CONTAINING PROTEINS"/>
    <property type="match status" value="1"/>
</dbReference>
<feature type="compositionally biased region" description="Basic and acidic residues" evidence="3">
    <location>
        <begin position="865"/>
        <end position="876"/>
    </location>
</feature>
<dbReference type="InterPro" id="IPR018359">
    <property type="entry name" value="Bromodomain_CS"/>
</dbReference>
<dbReference type="PRINTS" id="PR00503">
    <property type="entry name" value="BROMODOMAIN"/>
</dbReference>
<feature type="region of interest" description="Disordered" evidence="3">
    <location>
        <begin position="410"/>
        <end position="493"/>
    </location>
</feature>
<feature type="compositionally biased region" description="Basic residues" evidence="3">
    <location>
        <begin position="711"/>
        <end position="722"/>
    </location>
</feature>
<dbReference type="SUPFAM" id="SSF47370">
    <property type="entry name" value="Bromodomain"/>
    <property type="match status" value="2"/>
</dbReference>
<dbReference type="Proteomes" id="UP000295083">
    <property type="component" value="Unassembled WGS sequence"/>
</dbReference>
<dbReference type="EMBL" id="QAPG01000010">
    <property type="protein sequence ID" value="TDZ39415.1"/>
    <property type="molecule type" value="Genomic_DNA"/>
</dbReference>
<dbReference type="GO" id="GO:0005634">
    <property type="term" value="C:nucleus"/>
    <property type="evidence" value="ECO:0007669"/>
    <property type="project" value="TreeGrafter"/>
</dbReference>
<dbReference type="InterPro" id="IPR001487">
    <property type="entry name" value="Bromodomain"/>
</dbReference>
<accession>A0A4R8QTM6</accession>
<feature type="region of interest" description="Disordered" evidence="3">
    <location>
        <begin position="611"/>
        <end position="647"/>
    </location>
</feature>
<feature type="compositionally biased region" description="Basic and acidic residues" evidence="3">
    <location>
        <begin position="9"/>
        <end position="30"/>
    </location>
</feature>
<evidence type="ECO:0000313" key="7">
    <source>
        <dbReference type="Proteomes" id="UP000295083"/>
    </source>
</evidence>
<feature type="compositionally biased region" description="Low complexity" evidence="3">
    <location>
        <begin position="826"/>
        <end position="852"/>
    </location>
</feature>
<feature type="compositionally biased region" description="Basic and acidic residues" evidence="3">
    <location>
        <begin position="897"/>
        <end position="907"/>
    </location>
</feature>
<feature type="region of interest" description="Disordered" evidence="3">
    <location>
        <begin position="826"/>
        <end position="915"/>
    </location>
</feature>
<dbReference type="GO" id="GO:0000785">
    <property type="term" value="C:chromatin"/>
    <property type="evidence" value="ECO:0007669"/>
    <property type="project" value="TreeGrafter"/>
</dbReference>
<feature type="compositionally biased region" description="Basic and acidic residues" evidence="3">
    <location>
        <begin position="247"/>
        <end position="265"/>
    </location>
</feature>
<reference evidence="6 7" key="1">
    <citation type="submission" date="2018-11" db="EMBL/GenBank/DDBJ databases">
        <title>Genome sequence and assembly of Colletotrichum spinosum.</title>
        <authorList>
            <person name="Gan P."/>
            <person name="Shirasu K."/>
        </authorList>
    </citation>
    <scope>NUCLEOTIDE SEQUENCE [LARGE SCALE GENOMIC DNA]</scope>
    <source>
        <strain evidence="6 7">CBS 515.97</strain>
    </source>
</reference>
<protein>
    <submittedName>
        <fullName evidence="6">Bromodomain-containing factor 1</fullName>
    </submittedName>
</protein>
<feature type="compositionally biased region" description="Acidic residues" evidence="3">
    <location>
        <begin position="629"/>
        <end position="641"/>
    </location>
</feature>
<dbReference type="PROSITE" id="PS50014">
    <property type="entry name" value="BROMODOMAIN_2"/>
    <property type="match status" value="2"/>
</dbReference>
<feature type="domain" description="Bromo" evidence="4">
    <location>
        <begin position="316"/>
        <end position="389"/>
    </location>
</feature>
<dbReference type="CDD" id="cd04369">
    <property type="entry name" value="Bromodomain"/>
    <property type="match status" value="1"/>
</dbReference>
<name>A0A4R8QTM6_9PEZI</name>
<feature type="domain" description="NET" evidence="5">
    <location>
        <begin position="745"/>
        <end position="826"/>
    </location>
</feature>